<reference evidence="3 4" key="1">
    <citation type="submission" date="2017-11" db="EMBL/GenBank/DDBJ databases">
        <title>Evolution of Phototrophy in the Chloroflexi Phylum Driven by Horizontal Gene Transfer.</title>
        <authorList>
            <person name="Ward L.M."/>
            <person name="Hemp J."/>
            <person name="Shih P.M."/>
            <person name="Mcglynn S.E."/>
            <person name="Fischer W."/>
        </authorList>
    </citation>
    <scope>NUCLEOTIDE SEQUENCE [LARGE SCALE GENOMIC DNA]</scope>
    <source>
        <strain evidence="3">JP3_7</strain>
    </source>
</reference>
<dbReference type="InterPro" id="IPR050855">
    <property type="entry name" value="NDM-1-like"/>
</dbReference>
<dbReference type="InterPro" id="IPR036866">
    <property type="entry name" value="RibonucZ/Hydroxyglut_hydro"/>
</dbReference>
<proteinExistence type="predicted"/>
<feature type="domain" description="Metallo-beta-lactamase" evidence="2">
    <location>
        <begin position="93"/>
        <end position="290"/>
    </location>
</feature>
<evidence type="ECO:0000259" key="2">
    <source>
        <dbReference type="SMART" id="SM00849"/>
    </source>
</evidence>
<dbReference type="InterPro" id="IPR001279">
    <property type="entry name" value="Metallo-B-lactamas"/>
</dbReference>
<dbReference type="SUPFAM" id="SSF56281">
    <property type="entry name" value="Metallo-hydrolase/oxidoreductase"/>
    <property type="match status" value="1"/>
</dbReference>
<dbReference type="SMART" id="SM00849">
    <property type="entry name" value="Lactamase_B"/>
    <property type="match status" value="1"/>
</dbReference>
<dbReference type="Gene3D" id="3.60.15.10">
    <property type="entry name" value="Ribonuclease Z/Hydroxyacylglutathione hydrolase-like"/>
    <property type="match status" value="1"/>
</dbReference>
<dbReference type="PANTHER" id="PTHR42951:SF17">
    <property type="entry name" value="METALLO-BETA-LACTAMASE DOMAIN-CONTAINING PROTEIN"/>
    <property type="match status" value="1"/>
</dbReference>
<comment type="caution">
    <text evidence="3">The sequence shown here is derived from an EMBL/GenBank/DDBJ whole genome shotgun (WGS) entry which is preliminary data.</text>
</comment>
<dbReference type="AlphaFoldDB" id="A0A2M8QGB5"/>
<organism evidence="3 4">
    <name type="scientific">Candidatus Thermofonsia Clade 3 bacterium</name>
    <dbReference type="NCBI Taxonomy" id="2364212"/>
    <lineage>
        <taxon>Bacteria</taxon>
        <taxon>Bacillati</taxon>
        <taxon>Chloroflexota</taxon>
        <taxon>Candidatus Thermofontia</taxon>
        <taxon>Candidatus Thermofonsia Clade 3</taxon>
    </lineage>
</organism>
<dbReference type="EMBL" id="PGTN01000005">
    <property type="protein sequence ID" value="PJF48846.1"/>
    <property type="molecule type" value="Genomic_DNA"/>
</dbReference>
<gene>
    <name evidence="3" type="ORF">CUN48_01450</name>
</gene>
<sequence length="309" mass="32526">MQFVGATTDRSARCAARGPAGSAARERRDCAGARRCTALRAARRPDDRGLPLDDRADARSGGALSSTGGCAARPPPSIMIEIIPGVYQLKSRFVNLYLIAEPEELTLVDAGVAGSGANLVLRTIAQLNRRPEELRRILITHADPDHYGDANALRQATGARVCASAGEAAAMARGTMSREIRGSVLVRGTFSVLSRLIMPTAPTPVDEILVPGQKLPVLGGLIVIASPGHTPDHLSFYAPAFKLLFAGDSLDALSGKPRFVDRPVNWDYARGLQSVREQVALGLEIVAVGHGPVTRGKAALDALGTAQAS</sequence>
<name>A0A2M8QGB5_9CHLR</name>
<dbReference type="PANTHER" id="PTHR42951">
    <property type="entry name" value="METALLO-BETA-LACTAMASE DOMAIN-CONTAINING"/>
    <property type="match status" value="1"/>
</dbReference>
<dbReference type="Proteomes" id="UP000230790">
    <property type="component" value="Unassembled WGS sequence"/>
</dbReference>
<evidence type="ECO:0000256" key="1">
    <source>
        <dbReference type="SAM" id="MobiDB-lite"/>
    </source>
</evidence>
<protein>
    <recommendedName>
        <fullName evidence="2">Metallo-beta-lactamase domain-containing protein</fullName>
    </recommendedName>
</protein>
<evidence type="ECO:0000313" key="4">
    <source>
        <dbReference type="Proteomes" id="UP000230790"/>
    </source>
</evidence>
<evidence type="ECO:0000313" key="3">
    <source>
        <dbReference type="EMBL" id="PJF48846.1"/>
    </source>
</evidence>
<dbReference type="Pfam" id="PF00753">
    <property type="entry name" value="Lactamase_B"/>
    <property type="match status" value="1"/>
</dbReference>
<dbReference type="CDD" id="cd07721">
    <property type="entry name" value="yflN-like_MBL-fold"/>
    <property type="match status" value="1"/>
</dbReference>
<feature type="region of interest" description="Disordered" evidence="1">
    <location>
        <begin position="47"/>
        <end position="70"/>
    </location>
</feature>
<accession>A0A2M8QGB5</accession>
<feature type="compositionally biased region" description="Basic and acidic residues" evidence="1">
    <location>
        <begin position="47"/>
        <end position="58"/>
    </location>
</feature>